<gene>
    <name evidence="3" type="ORF">CDL12_14179</name>
</gene>
<evidence type="ECO:0000256" key="1">
    <source>
        <dbReference type="ARBA" id="ARBA00022737"/>
    </source>
</evidence>
<dbReference type="SUPFAM" id="SSF48452">
    <property type="entry name" value="TPR-like"/>
    <property type="match status" value="1"/>
</dbReference>
<keyword evidence="1" id="KW-0677">Repeat</keyword>
<dbReference type="Pfam" id="PF01535">
    <property type="entry name" value="PPR"/>
    <property type="match status" value="5"/>
</dbReference>
<dbReference type="GO" id="GO:0009451">
    <property type="term" value="P:RNA modification"/>
    <property type="evidence" value="ECO:0007669"/>
    <property type="project" value="InterPro"/>
</dbReference>
<dbReference type="GO" id="GO:0003723">
    <property type="term" value="F:RNA binding"/>
    <property type="evidence" value="ECO:0007669"/>
    <property type="project" value="InterPro"/>
</dbReference>
<dbReference type="Gene3D" id="1.25.40.10">
    <property type="entry name" value="Tetratricopeptide repeat domain"/>
    <property type="match status" value="3"/>
</dbReference>
<proteinExistence type="predicted"/>
<dbReference type="PANTHER" id="PTHR47926:SF420">
    <property type="entry name" value="REPEAT-CONTAINING PROTEIN, PUTATIVE-RELATED"/>
    <property type="match status" value="1"/>
</dbReference>
<dbReference type="NCBIfam" id="TIGR00756">
    <property type="entry name" value="PPR"/>
    <property type="match status" value="2"/>
</dbReference>
<reference evidence="4" key="1">
    <citation type="journal article" date="2018" name="Gigascience">
        <title>Genome assembly of the Pink Ipe (Handroanthus impetiginosus, Bignoniaceae), a highly valued, ecologically keystone Neotropical timber forest tree.</title>
        <authorList>
            <person name="Silva-Junior O.B."/>
            <person name="Grattapaglia D."/>
            <person name="Novaes E."/>
            <person name="Collevatti R.G."/>
        </authorList>
    </citation>
    <scope>NUCLEOTIDE SEQUENCE [LARGE SCALE GENOMIC DNA]</scope>
    <source>
        <strain evidence="4">cv. UFG-1</strain>
    </source>
</reference>
<evidence type="ECO:0000313" key="4">
    <source>
        <dbReference type="Proteomes" id="UP000231279"/>
    </source>
</evidence>
<dbReference type="GO" id="GO:0099402">
    <property type="term" value="P:plant organ development"/>
    <property type="evidence" value="ECO:0007669"/>
    <property type="project" value="UniProtKB-ARBA"/>
</dbReference>
<protein>
    <recommendedName>
        <fullName evidence="5">DYW domain-containing protein</fullName>
    </recommendedName>
</protein>
<dbReference type="AlphaFoldDB" id="A0A2G9H6R9"/>
<dbReference type="Pfam" id="PF20431">
    <property type="entry name" value="E_motif"/>
    <property type="match status" value="1"/>
</dbReference>
<sequence>MIRNGLIDMYVKCGSLETARELFDCMGNPDVVSWSSLIVGLAMETAPDDITVRSLLCGFTDPFTLSQGKQVHSYIIKTGVNLHLPVCNTLLTMYANCSEYKDAYKMFKNIQANADLVSWNAIITMCLHHHQVAEVFSLFRTMLLFDLEMGHQIYCCAVKNGLDFDIMIRNGLIDMYVKCGSLETARELFDCMGNPDVVSWSSLIVGYAQFGYGEEALNLFSRMKNQGIKPNQVTFVGALTACSHVGLVEEGMKLFEIMEREHDVVRTREHFSCVIDMLARAGRIQDAEVIINQMVIEPDIVMWKTLLAACKNHGNIEVGKRVAKNILKIDPSNSAAHVLLCGIYASAADWKDVATLRSLMREKGVNKIPGQSWIEVKDRIHVFSAEDGLHPEREKIFLMLEELWLQSVDAGYSSSLVIEYAGEST</sequence>
<dbReference type="InterPro" id="IPR002885">
    <property type="entry name" value="PPR_rpt"/>
</dbReference>
<accession>A0A2G9H6R9</accession>
<dbReference type="FunFam" id="1.25.40.10:FF:000158">
    <property type="entry name" value="pentatricopeptide repeat-containing protein At2g33680"/>
    <property type="match status" value="1"/>
</dbReference>
<dbReference type="OrthoDB" id="185373at2759"/>
<feature type="repeat" description="PPR" evidence="2">
    <location>
        <begin position="115"/>
        <end position="149"/>
    </location>
</feature>
<evidence type="ECO:0008006" key="5">
    <source>
        <dbReference type="Google" id="ProtNLM"/>
    </source>
</evidence>
<dbReference type="STRING" id="429701.A0A2G9H6R9"/>
<comment type="caution">
    <text evidence="3">The sequence shown here is derived from an EMBL/GenBank/DDBJ whole genome shotgun (WGS) entry which is preliminary data.</text>
</comment>
<dbReference type="InterPro" id="IPR046960">
    <property type="entry name" value="PPR_At4g14850-like_plant"/>
</dbReference>
<dbReference type="EMBL" id="NKXS01002519">
    <property type="protein sequence ID" value="PIN13214.1"/>
    <property type="molecule type" value="Genomic_DNA"/>
</dbReference>
<evidence type="ECO:0000313" key="3">
    <source>
        <dbReference type="EMBL" id="PIN13214.1"/>
    </source>
</evidence>
<dbReference type="PROSITE" id="PS51375">
    <property type="entry name" value="PPR"/>
    <property type="match status" value="2"/>
</dbReference>
<dbReference type="Pfam" id="PF13041">
    <property type="entry name" value="PPR_2"/>
    <property type="match status" value="1"/>
</dbReference>
<evidence type="ECO:0000256" key="2">
    <source>
        <dbReference type="PROSITE-ProRule" id="PRU00708"/>
    </source>
</evidence>
<keyword evidence="4" id="KW-1185">Reference proteome</keyword>
<feature type="repeat" description="PPR" evidence="2">
    <location>
        <begin position="196"/>
        <end position="230"/>
    </location>
</feature>
<dbReference type="PANTHER" id="PTHR47926">
    <property type="entry name" value="PENTATRICOPEPTIDE REPEAT-CONTAINING PROTEIN"/>
    <property type="match status" value="1"/>
</dbReference>
<dbReference type="InterPro" id="IPR046848">
    <property type="entry name" value="E_motif"/>
</dbReference>
<organism evidence="3 4">
    <name type="scientific">Handroanthus impetiginosus</name>
    <dbReference type="NCBI Taxonomy" id="429701"/>
    <lineage>
        <taxon>Eukaryota</taxon>
        <taxon>Viridiplantae</taxon>
        <taxon>Streptophyta</taxon>
        <taxon>Embryophyta</taxon>
        <taxon>Tracheophyta</taxon>
        <taxon>Spermatophyta</taxon>
        <taxon>Magnoliopsida</taxon>
        <taxon>eudicotyledons</taxon>
        <taxon>Gunneridae</taxon>
        <taxon>Pentapetalae</taxon>
        <taxon>asterids</taxon>
        <taxon>lamiids</taxon>
        <taxon>Lamiales</taxon>
        <taxon>Bignoniaceae</taxon>
        <taxon>Crescentiina</taxon>
        <taxon>Tabebuia alliance</taxon>
        <taxon>Handroanthus</taxon>
    </lineage>
</organism>
<dbReference type="InterPro" id="IPR011990">
    <property type="entry name" value="TPR-like_helical_dom_sf"/>
</dbReference>
<name>A0A2G9H6R9_9LAMI</name>
<dbReference type="Proteomes" id="UP000231279">
    <property type="component" value="Unassembled WGS sequence"/>
</dbReference>